<dbReference type="SUPFAM" id="SSF57850">
    <property type="entry name" value="RING/U-box"/>
    <property type="match status" value="1"/>
</dbReference>
<dbReference type="PROSITE" id="PS50089">
    <property type="entry name" value="ZF_RING_2"/>
    <property type="match status" value="1"/>
</dbReference>
<reference evidence="8" key="2">
    <citation type="submission" date="2025-09" db="UniProtKB">
        <authorList>
            <consortium name="Ensembl"/>
        </authorList>
    </citation>
    <scope>IDENTIFICATION</scope>
</reference>
<keyword evidence="1" id="KW-0479">Metal-binding</keyword>
<dbReference type="SMART" id="SM00589">
    <property type="entry name" value="PRY"/>
    <property type="match status" value="1"/>
</dbReference>
<dbReference type="PROSITE" id="PS50119">
    <property type="entry name" value="ZF_BBOX"/>
    <property type="match status" value="1"/>
</dbReference>
<accession>A0A9J7XRM7</accession>
<evidence type="ECO:0000256" key="2">
    <source>
        <dbReference type="ARBA" id="ARBA00022771"/>
    </source>
</evidence>
<dbReference type="Pfam" id="PF13445">
    <property type="entry name" value="zf-RING_UBOX"/>
    <property type="match status" value="1"/>
</dbReference>
<dbReference type="Gene3D" id="3.30.40.10">
    <property type="entry name" value="Zinc/RING finger domain, C3HC4 (zinc finger)"/>
    <property type="match status" value="1"/>
</dbReference>
<proteinExistence type="predicted"/>
<dbReference type="SMART" id="SM00184">
    <property type="entry name" value="RING"/>
    <property type="match status" value="1"/>
</dbReference>
<dbReference type="SMART" id="SM00449">
    <property type="entry name" value="SPRY"/>
    <property type="match status" value="1"/>
</dbReference>
<dbReference type="InterPro" id="IPR050143">
    <property type="entry name" value="TRIM/RBCC"/>
</dbReference>
<dbReference type="SMART" id="SM00336">
    <property type="entry name" value="BBOX"/>
    <property type="match status" value="1"/>
</dbReference>
<dbReference type="AlphaFoldDB" id="A0A9J7XRM7"/>
<dbReference type="InterPro" id="IPR003879">
    <property type="entry name" value="Butyrophylin_SPRY"/>
</dbReference>
<dbReference type="InterPro" id="IPR006574">
    <property type="entry name" value="PRY"/>
</dbReference>
<dbReference type="Pfam" id="PF00622">
    <property type="entry name" value="SPRY"/>
    <property type="match status" value="1"/>
</dbReference>
<evidence type="ECO:0000259" key="5">
    <source>
        <dbReference type="PROSITE" id="PS50089"/>
    </source>
</evidence>
<feature type="domain" description="RING-type" evidence="5">
    <location>
        <begin position="14"/>
        <end position="54"/>
    </location>
</feature>
<evidence type="ECO:0000256" key="4">
    <source>
        <dbReference type="PROSITE-ProRule" id="PRU00024"/>
    </source>
</evidence>
<protein>
    <submittedName>
        <fullName evidence="8">Uncharacterized protein</fullName>
    </submittedName>
</protein>
<dbReference type="InterPro" id="IPR001870">
    <property type="entry name" value="B30.2/SPRY"/>
</dbReference>
<dbReference type="InterPro" id="IPR000315">
    <property type="entry name" value="Znf_B-box"/>
</dbReference>
<dbReference type="SUPFAM" id="SSF49899">
    <property type="entry name" value="Concanavalin A-like lectins/glucanases"/>
    <property type="match status" value="1"/>
</dbReference>
<evidence type="ECO:0000313" key="9">
    <source>
        <dbReference type="Proteomes" id="UP001108240"/>
    </source>
</evidence>
<dbReference type="GeneTree" id="ENSGT00970000193390"/>
<dbReference type="InterPro" id="IPR001841">
    <property type="entry name" value="Znf_RING"/>
</dbReference>
<dbReference type="PROSITE" id="PS00518">
    <property type="entry name" value="ZF_RING_1"/>
    <property type="match status" value="1"/>
</dbReference>
<dbReference type="InterPro" id="IPR017907">
    <property type="entry name" value="Znf_RING_CS"/>
</dbReference>
<keyword evidence="3" id="KW-0862">Zinc</keyword>
<dbReference type="InterPro" id="IPR003877">
    <property type="entry name" value="SPRY_dom"/>
</dbReference>
<evidence type="ECO:0000259" key="7">
    <source>
        <dbReference type="PROSITE" id="PS50188"/>
    </source>
</evidence>
<dbReference type="Pfam" id="PF13765">
    <property type="entry name" value="PRY"/>
    <property type="match status" value="1"/>
</dbReference>
<dbReference type="PRINTS" id="PR01407">
    <property type="entry name" value="BUTYPHLNCDUF"/>
</dbReference>
<dbReference type="GO" id="GO:0008270">
    <property type="term" value="F:zinc ion binding"/>
    <property type="evidence" value="ECO:0007669"/>
    <property type="project" value="UniProtKB-KW"/>
</dbReference>
<dbReference type="PANTHER" id="PTHR24103">
    <property type="entry name" value="E3 UBIQUITIN-PROTEIN LIGASE TRIM"/>
    <property type="match status" value="1"/>
</dbReference>
<dbReference type="Ensembl" id="ENSCCRT00000193062.1">
    <property type="protein sequence ID" value="ENSCCRP00000110174.1"/>
    <property type="gene ID" value="ENSCCRG00000017863.2"/>
</dbReference>
<dbReference type="SUPFAM" id="SSF57845">
    <property type="entry name" value="B-box zinc-binding domain"/>
    <property type="match status" value="1"/>
</dbReference>
<dbReference type="PROSITE" id="PS50188">
    <property type="entry name" value="B302_SPRY"/>
    <property type="match status" value="1"/>
</dbReference>
<organism evidence="8 9">
    <name type="scientific">Cyprinus carpio carpio</name>
    <dbReference type="NCBI Taxonomy" id="630221"/>
    <lineage>
        <taxon>Eukaryota</taxon>
        <taxon>Metazoa</taxon>
        <taxon>Chordata</taxon>
        <taxon>Craniata</taxon>
        <taxon>Vertebrata</taxon>
        <taxon>Euteleostomi</taxon>
        <taxon>Actinopterygii</taxon>
        <taxon>Neopterygii</taxon>
        <taxon>Teleostei</taxon>
        <taxon>Ostariophysi</taxon>
        <taxon>Cypriniformes</taxon>
        <taxon>Cyprinidae</taxon>
        <taxon>Cyprininae</taxon>
        <taxon>Cyprinus</taxon>
    </lineage>
</organism>
<keyword evidence="9" id="KW-1185">Reference proteome</keyword>
<evidence type="ECO:0000256" key="3">
    <source>
        <dbReference type="ARBA" id="ARBA00022833"/>
    </source>
</evidence>
<dbReference type="InterPro" id="IPR027370">
    <property type="entry name" value="Znf-RING_euk"/>
</dbReference>
<dbReference type="Proteomes" id="UP001108240">
    <property type="component" value="Unplaced"/>
</dbReference>
<name>A0A9J7XRM7_CYPCA</name>
<evidence type="ECO:0000259" key="6">
    <source>
        <dbReference type="PROSITE" id="PS50119"/>
    </source>
</evidence>
<evidence type="ECO:0000313" key="8">
    <source>
        <dbReference type="Ensembl" id="ENSCCRP00000110174.1"/>
    </source>
</evidence>
<evidence type="ECO:0000256" key="1">
    <source>
        <dbReference type="ARBA" id="ARBA00022723"/>
    </source>
</evidence>
<dbReference type="CDD" id="cd12893">
    <property type="entry name" value="SPRY_PRY_TRIM35"/>
    <property type="match status" value="1"/>
</dbReference>
<dbReference type="Gene3D" id="3.30.160.60">
    <property type="entry name" value="Classic Zinc Finger"/>
    <property type="match status" value="1"/>
</dbReference>
<dbReference type="InterPro" id="IPR013083">
    <property type="entry name" value="Znf_RING/FYVE/PHD"/>
</dbReference>
<reference evidence="8" key="1">
    <citation type="submission" date="2025-08" db="UniProtKB">
        <authorList>
            <consortium name="Ensembl"/>
        </authorList>
    </citation>
    <scope>IDENTIFICATION</scope>
</reference>
<dbReference type="InterPro" id="IPR013320">
    <property type="entry name" value="ConA-like_dom_sf"/>
</dbReference>
<dbReference type="InterPro" id="IPR043136">
    <property type="entry name" value="B30.2/SPRY_sf"/>
</dbReference>
<keyword evidence="2 4" id="KW-0863">Zinc-finger</keyword>
<feature type="domain" description="B box-type" evidence="6">
    <location>
        <begin position="80"/>
        <end position="121"/>
    </location>
</feature>
<sequence>MASKRPFTEEDFTCPVCCDIFSDPVLLRCGHSVCRDCIQQYWTTKGSRECPLCRQRSTKNPPVNLALKNLSLAFLNYRGTLEELCETHRERLSLFCLHDEDLMCVVCRESHKHRNHACRPVSEISEECKHQASHTENSIRKDFKHLHQLLYDEEKAMLAALRKEKNQKTQLMKNKIVKINEEILSLPKTIKELRDKLHSGDVQFLQSFKDMLERVQNMNQETETVRGGLIDTAQYLGNLKFKVWSKIRESISYTPVVLDPNTANSQLILSEDLTCVRDRDEHEEEDIVGVQLPDNPERFDRCPCVLGSVGYSSGTHIWDVDVGDSTFWMLGVTTESAKRKGTNSLPSEVWCIGYDSNTLSLKAPQESCISLIWCEKPKQVRVNLDLDEGQISFSDPLSETHYHTFTTKYTEKFFPFFCSLCSISSLRILPVVKLSN</sequence>
<dbReference type="Pfam" id="PF00643">
    <property type="entry name" value="zf-B_box"/>
    <property type="match status" value="1"/>
</dbReference>
<dbReference type="Gene3D" id="2.60.120.920">
    <property type="match status" value="1"/>
</dbReference>
<feature type="domain" description="B30.2/SPRY" evidence="7">
    <location>
        <begin position="236"/>
        <end position="435"/>
    </location>
</feature>